<dbReference type="EMBL" id="JAAAID010000953">
    <property type="protein sequence ID" value="KAG0012653.1"/>
    <property type="molecule type" value="Genomic_DNA"/>
</dbReference>
<dbReference type="InterPro" id="IPR015943">
    <property type="entry name" value="WD40/YVTN_repeat-like_dom_sf"/>
</dbReference>
<evidence type="ECO:0000256" key="3">
    <source>
        <dbReference type="PROSITE-ProRule" id="PRU00221"/>
    </source>
</evidence>
<dbReference type="PANTHER" id="PTHR22847:SF637">
    <property type="entry name" value="WD REPEAT DOMAIN 5B"/>
    <property type="match status" value="1"/>
</dbReference>
<dbReference type="PANTHER" id="PTHR22847">
    <property type="entry name" value="WD40 REPEAT PROTEIN"/>
    <property type="match status" value="1"/>
</dbReference>
<dbReference type="InterPro" id="IPR020472">
    <property type="entry name" value="WD40_PAC1"/>
</dbReference>
<feature type="repeat" description="WD" evidence="3">
    <location>
        <begin position="1286"/>
        <end position="1327"/>
    </location>
</feature>
<accession>A0A9P6SZH4</accession>
<dbReference type="PROSITE" id="PS00678">
    <property type="entry name" value="WD_REPEATS_1"/>
    <property type="match status" value="5"/>
</dbReference>
<dbReference type="PROSITE" id="PS50294">
    <property type="entry name" value="WD_REPEATS_REGION"/>
    <property type="match status" value="9"/>
</dbReference>
<dbReference type="PRINTS" id="PR00320">
    <property type="entry name" value="GPROTEINBRPT"/>
</dbReference>
<feature type="repeat" description="WD" evidence="3">
    <location>
        <begin position="1239"/>
        <end position="1280"/>
    </location>
</feature>
<keyword evidence="6" id="KW-1185">Reference proteome</keyword>
<feature type="repeat" description="WD" evidence="3">
    <location>
        <begin position="1538"/>
        <end position="1579"/>
    </location>
</feature>
<protein>
    <recommendedName>
        <fullName evidence="4">Arm-like repeat domain-containing protein</fullName>
    </recommendedName>
</protein>
<dbReference type="SMART" id="SM00320">
    <property type="entry name" value="WD40"/>
    <property type="match status" value="11"/>
</dbReference>
<dbReference type="PROSITE" id="PS50082">
    <property type="entry name" value="WD_REPEATS_2"/>
    <property type="match status" value="10"/>
</dbReference>
<dbReference type="SUPFAM" id="SSF50978">
    <property type="entry name" value="WD40 repeat-like"/>
    <property type="match status" value="2"/>
</dbReference>
<dbReference type="InterPro" id="IPR027417">
    <property type="entry name" value="P-loop_NTPase"/>
</dbReference>
<dbReference type="InterPro" id="IPR036322">
    <property type="entry name" value="WD40_repeat_dom_sf"/>
</dbReference>
<dbReference type="InterPro" id="IPR025662">
    <property type="entry name" value="Sigma_54_int_dom_ATP-bd_1"/>
</dbReference>
<feature type="repeat" description="WD" evidence="3">
    <location>
        <begin position="1412"/>
        <end position="1453"/>
    </location>
</feature>
<dbReference type="Gene3D" id="3.40.50.300">
    <property type="entry name" value="P-loop containing nucleotide triphosphate hydrolases"/>
    <property type="match status" value="1"/>
</dbReference>
<dbReference type="GO" id="GO:1990234">
    <property type="term" value="C:transferase complex"/>
    <property type="evidence" value="ECO:0007669"/>
    <property type="project" value="UniProtKB-ARBA"/>
</dbReference>
<evidence type="ECO:0000256" key="1">
    <source>
        <dbReference type="ARBA" id="ARBA00022574"/>
    </source>
</evidence>
<keyword evidence="1 3" id="KW-0853">WD repeat</keyword>
<feature type="repeat" description="WD" evidence="3">
    <location>
        <begin position="1454"/>
        <end position="1495"/>
    </location>
</feature>
<dbReference type="InterPro" id="IPR001680">
    <property type="entry name" value="WD40_rpt"/>
</dbReference>
<organism evidence="5 6">
    <name type="scientific">Entomortierella chlamydospora</name>
    <dbReference type="NCBI Taxonomy" id="101097"/>
    <lineage>
        <taxon>Eukaryota</taxon>
        <taxon>Fungi</taxon>
        <taxon>Fungi incertae sedis</taxon>
        <taxon>Mucoromycota</taxon>
        <taxon>Mortierellomycotina</taxon>
        <taxon>Mortierellomycetes</taxon>
        <taxon>Mortierellales</taxon>
        <taxon>Mortierellaceae</taxon>
        <taxon>Entomortierella</taxon>
    </lineage>
</organism>
<dbReference type="Gene3D" id="2.160.20.80">
    <property type="entry name" value="E3 ubiquitin-protein ligase SopA"/>
    <property type="match status" value="1"/>
</dbReference>
<feature type="domain" description="Arm-like repeat" evidence="4">
    <location>
        <begin position="239"/>
        <end position="540"/>
    </location>
</feature>
<evidence type="ECO:0000313" key="5">
    <source>
        <dbReference type="EMBL" id="KAG0012653.1"/>
    </source>
</evidence>
<feature type="repeat" description="WD" evidence="3">
    <location>
        <begin position="1496"/>
        <end position="1537"/>
    </location>
</feature>
<dbReference type="InterPro" id="IPR019775">
    <property type="entry name" value="WD40_repeat_CS"/>
</dbReference>
<dbReference type="CDD" id="cd00200">
    <property type="entry name" value="WD40"/>
    <property type="match status" value="2"/>
</dbReference>
<evidence type="ECO:0000313" key="6">
    <source>
        <dbReference type="Proteomes" id="UP000703661"/>
    </source>
</evidence>
<feature type="repeat" description="WD" evidence="3">
    <location>
        <begin position="1580"/>
        <end position="1621"/>
    </location>
</feature>
<evidence type="ECO:0000259" key="4">
    <source>
        <dbReference type="Pfam" id="PF23948"/>
    </source>
</evidence>
<feature type="repeat" description="WD" evidence="3">
    <location>
        <begin position="1328"/>
        <end position="1369"/>
    </location>
</feature>
<name>A0A9P6SZH4_9FUNG</name>
<dbReference type="InterPro" id="IPR056251">
    <property type="entry name" value="Arm_rpt_dom"/>
</dbReference>
<reference evidence="5" key="1">
    <citation type="journal article" date="2020" name="Fungal Divers.">
        <title>Resolving the Mortierellaceae phylogeny through synthesis of multi-gene phylogenetics and phylogenomics.</title>
        <authorList>
            <person name="Vandepol N."/>
            <person name="Liber J."/>
            <person name="Desiro A."/>
            <person name="Na H."/>
            <person name="Kennedy M."/>
            <person name="Barry K."/>
            <person name="Grigoriev I.V."/>
            <person name="Miller A.N."/>
            <person name="O'Donnell K."/>
            <person name="Stajich J.E."/>
            <person name="Bonito G."/>
        </authorList>
    </citation>
    <scope>NUCLEOTIDE SEQUENCE</scope>
    <source>
        <strain evidence="5">NRRL 2769</strain>
    </source>
</reference>
<comment type="caution">
    <text evidence="5">The sequence shown here is derived from an EMBL/GenBank/DDBJ whole genome shotgun (WGS) entry which is preliminary data.</text>
</comment>
<dbReference type="Gene3D" id="2.130.10.10">
    <property type="entry name" value="YVTN repeat-like/Quinoprotein amine dehydrogenase"/>
    <property type="match status" value="4"/>
</dbReference>
<dbReference type="Proteomes" id="UP000703661">
    <property type="component" value="Unassembled WGS sequence"/>
</dbReference>
<dbReference type="PROSITE" id="PS00675">
    <property type="entry name" value="SIGMA54_INTERACT_1"/>
    <property type="match status" value="1"/>
</dbReference>
<sequence length="1652" mass="183977">MIRNPFSSSASKLSLEDVLELANKYIENARKDSDPKEALEHSNNAKALMKDAEKIFATKKVKDSILSKDIANAYHEHGKLLDELGHHDKAQKSHAKAEKWGHVNVVSQHAGPSQSTEMNASICRLLVSAASFSAAPGVAAIMRLGISGATDLNHQQNPRGVVRTVVDNGIPAPNEDSERIRQCHFEWDVTPPAAKYDLQEAGGRISSTPQLAYCLALINPSFASKEGLDQKECDWIQAMANEPDEQKRLQTMATDLVRAFVRDKLKKHVTVAEVVTLAAVLEQEDFRKLLQAFIDCVNQSVLLEIHLLDGLSQLIRNAPQGYMDADDLVKILELLNVRLKDTHKQSIQNTYKLSQTISQVLDSMVDSQVEGLSREQLHEPLSDYLEKLQKSSDPFLIYRAAYAYQALLYVPDDESILQSMMRRTGKVVQGISGVVSAVKALDLVGFIDGLQNIQKGLTGARKVMELVRNTQEDIQALAESGQGLVESLKEDFSFNRESSWYPALRGLDKLHQEGRFTEFEKLFQDAPCQQNPAFQLGSCLGLQDPQMRNLIHGGFYNNDASWGCPTYIKQWILSHLNLLTQSLQDVIANDAQKHLHELEANGVADKTAPHEAEKYHAVLCSVMLTPPSQESPLLNRVQDKADVETPLRQLKRERLKDRGRDVYISPRAKANPRATDDFDLTSMVQEFLESKGTVFLILGDSGAGKSTFNKALEINLRDKYETGGIIPLFIHLPTLSNPERDLIAERLRQANFTESQILELKLHRKFILICDGYDEIQNTKNLYMSNPLNQPGEWCAQMLISCRTEYSGVDYKDCFQPTERNSGGYNEQFQEACIMPFNKDQIQDYIDQYVFIRGSAWRSEDYQKAFKQIPNLEDLVKNPFLLKRSLEVLPRMFNSKSDFSIARITRVRLYDEFVAQWIERGKARLREMELSSRDQETFRRMTISGFRQLGITYMKELVEAIYDNQSGNPVVNYSEYHDRRTWKKEFFSDIEGRHLLGEAIPLARNGDRYRFIHKSVLEYGLALAIYDPNNHNVDTEAVEAVPTISRRGSDSSILSFEKSPTGNTTDIDDKSLLESPLGKENLVGQQYILQFMAERVKQQPVFKGQLHSIIERSKTDKSVRIAAANAITILVRAGVQFNHADLRNIKIPGADLSFGVFDSEQLERADLRKTNLRNIWMRQANLRGAQMTGVQFGELPFLEEDSDVHCCAYSPDGATFAAGLSGGNISLYRTLDWDRIRTLRGHSGCVNDLSFSATGDHIVSGSNDNTIQVWSVETGNCIRTLLGHTDEGHDGCVCSVTFSPNGDQIASGSDDKTVRLWSADTGGCVHILVGQNGGIFSVAYSPKGDQIASGSGDSTVRLWDVDTGECLSTFLGHSGDIYCVAYSPKRDWIASGSNDETVRLCDVATCEYISTSQRHRDNVNSVAFSPKGDQVASGSGDRTIRLWDVDTGDCVRILRGHTNRVTSVSYSPDGNRVVSGSYDWTVRLWDIDTGECLNIFHGHGDCVRCSACSSKRGWVASGGDDSTIRLLDVETGATLKALQGHNDYVRGIAISPKGDRIASGSDDNTVRLWDVDTTNCLHTLLDHSGWVWSVAYSPNGDLIASGSGDETVRLWNADTGDCIHILRGHTGSVYSVAFSPKGDQIASGSSDGTFRV</sequence>
<dbReference type="Pfam" id="PF00400">
    <property type="entry name" value="WD40"/>
    <property type="match status" value="11"/>
</dbReference>
<dbReference type="InterPro" id="IPR001646">
    <property type="entry name" value="5peptide_repeat"/>
</dbReference>
<feature type="repeat" description="WD" evidence="3">
    <location>
        <begin position="1622"/>
        <end position="1652"/>
    </location>
</feature>
<feature type="repeat" description="WD" evidence="3">
    <location>
        <begin position="1370"/>
        <end position="1411"/>
    </location>
</feature>
<dbReference type="SUPFAM" id="SSF141571">
    <property type="entry name" value="Pentapeptide repeat-like"/>
    <property type="match status" value="1"/>
</dbReference>
<dbReference type="Pfam" id="PF23948">
    <property type="entry name" value="ARM_5"/>
    <property type="match status" value="1"/>
</dbReference>
<dbReference type="Pfam" id="PF00805">
    <property type="entry name" value="Pentapeptide"/>
    <property type="match status" value="1"/>
</dbReference>
<proteinExistence type="predicted"/>
<evidence type="ECO:0000256" key="2">
    <source>
        <dbReference type="ARBA" id="ARBA00022737"/>
    </source>
</evidence>
<keyword evidence="2" id="KW-0677">Repeat</keyword>
<gene>
    <name evidence="5" type="ORF">BGZ80_011600</name>
</gene>